<dbReference type="AlphaFoldDB" id="A0A1M6CQ65"/>
<sequence length="329" mass="36110">MATAALTAATVLPGCVASKKYDDLRARQTATEQGKAEAERQQRLAVTELKKATDELTELRLNNKRLMADSTQNGNALRRTRTLYTQLTDSYDKLLKNSDRAMADKSADYNKVAKDLARREAELGELDASLKKNRTEIDKLNADLKTREAKLAELTQALADKDKAVNDLRNSVSNALRGFQGTDLQVKMKDGKVYVSLSEQLLFKSGSTKVDPKGQQALQQLATVLKTQPDVNVVVEGHTDNVAFSRPAGAMQDNWDLSVLRATEIARLLTAGGVQPQRVTASGRSQYVPVAQNDSPQNKALNRRTEIILTPKLDELLKILDSNSTTGGK</sequence>
<evidence type="ECO:0000256" key="2">
    <source>
        <dbReference type="SAM" id="Coils"/>
    </source>
</evidence>
<feature type="coiled-coil region" evidence="2">
    <location>
        <begin position="21"/>
        <end position="69"/>
    </location>
</feature>
<keyword evidence="1" id="KW-0472">Membrane</keyword>
<feature type="coiled-coil region" evidence="2">
    <location>
        <begin position="123"/>
        <end position="171"/>
    </location>
</feature>
<keyword evidence="5" id="KW-1185">Reference proteome</keyword>
<gene>
    <name evidence="4" type="ORF">SAMN02745146_1234</name>
</gene>
<dbReference type="Proteomes" id="UP000184418">
    <property type="component" value="Unassembled WGS sequence"/>
</dbReference>
<dbReference type="InterPro" id="IPR036737">
    <property type="entry name" value="OmpA-like_sf"/>
</dbReference>
<reference evidence="4 5" key="1">
    <citation type="submission" date="2016-11" db="EMBL/GenBank/DDBJ databases">
        <authorList>
            <person name="Jaros S."/>
            <person name="Januszkiewicz K."/>
            <person name="Wedrychowicz H."/>
        </authorList>
    </citation>
    <scope>NUCLEOTIDE SEQUENCE [LARGE SCALE GENOMIC DNA]</scope>
    <source>
        <strain evidence="4 5">DSM 21074</strain>
    </source>
</reference>
<proteinExistence type="predicted"/>
<dbReference type="Gene3D" id="3.30.1330.60">
    <property type="entry name" value="OmpA-like domain"/>
    <property type="match status" value="1"/>
</dbReference>
<evidence type="ECO:0000256" key="1">
    <source>
        <dbReference type="PROSITE-ProRule" id="PRU00473"/>
    </source>
</evidence>
<evidence type="ECO:0000259" key="3">
    <source>
        <dbReference type="PROSITE" id="PS51123"/>
    </source>
</evidence>
<dbReference type="Pfam" id="PF00691">
    <property type="entry name" value="OmpA"/>
    <property type="match status" value="1"/>
</dbReference>
<name>A0A1M6CQ65_9BACT</name>
<keyword evidence="2" id="KW-0175">Coiled coil</keyword>
<dbReference type="InterPro" id="IPR050330">
    <property type="entry name" value="Bact_OuterMem_StrucFunc"/>
</dbReference>
<dbReference type="GO" id="GO:0016020">
    <property type="term" value="C:membrane"/>
    <property type="evidence" value="ECO:0007669"/>
    <property type="project" value="UniProtKB-UniRule"/>
</dbReference>
<protein>
    <submittedName>
        <fullName evidence="4">Chemotaxis protein MotB</fullName>
    </submittedName>
</protein>
<organism evidence="4 5">
    <name type="scientific">Hymenobacter daecheongensis DSM 21074</name>
    <dbReference type="NCBI Taxonomy" id="1121955"/>
    <lineage>
        <taxon>Bacteria</taxon>
        <taxon>Pseudomonadati</taxon>
        <taxon>Bacteroidota</taxon>
        <taxon>Cytophagia</taxon>
        <taxon>Cytophagales</taxon>
        <taxon>Hymenobacteraceae</taxon>
        <taxon>Hymenobacter</taxon>
    </lineage>
</organism>
<dbReference type="EMBL" id="FQYN01000002">
    <property type="protein sequence ID" value="SHI63235.1"/>
    <property type="molecule type" value="Genomic_DNA"/>
</dbReference>
<dbReference type="InterPro" id="IPR006665">
    <property type="entry name" value="OmpA-like"/>
</dbReference>
<dbReference type="SUPFAM" id="SSF103088">
    <property type="entry name" value="OmpA-like"/>
    <property type="match status" value="1"/>
</dbReference>
<accession>A0A1M6CQ65</accession>
<dbReference type="PROSITE" id="PS51123">
    <property type="entry name" value="OMPA_2"/>
    <property type="match status" value="1"/>
</dbReference>
<evidence type="ECO:0000313" key="5">
    <source>
        <dbReference type="Proteomes" id="UP000184418"/>
    </source>
</evidence>
<dbReference type="PANTHER" id="PTHR30329:SF21">
    <property type="entry name" value="LIPOPROTEIN YIAD-RELATED"/>
    <property type="match status" value="1"/>
</dbReference>
<dbReference type="STRING" id="1121955.SAMN02745146_1234"/>
<dbReference type="PANTHER" id="PTHR30329">
    <property type="entry name" value="STATOR ELEMENT OF FLAGELLAR MOTOR COMPLEX"/>
    <property type="match status" value="1"/>
</dbReference>
<evidence type="ECO:0000313" key="4">
    <source>
        <dbReference type="EMBL" id="SHI63235.1"/>
    </source>
</evidence>
<dbReference type="CDD" id="cd07185">
    <property type="entry name" value="OmpA_C-like"/>
    <property type="match status" value="1"/>
</dbReference>
<feature type="domain" description="OmpA-like" evidence="3">
    <location>
        <begin position="190"/>
        <end position="313"/>
    </location>
</feature>